<name>A0A397VY86_9GLOM</name>
<protein>
    <submittedName>
        <fullName evidence="1">Uncharacterized protein</fullName>
    </submittedName>
</protein>
<comment type="caution">
    <text evidence="1">The sequence shown here is derived from an EMBL/GenBank/DDBJ whole genome shotgun (WGS) entry which is preliminary data.</text>
</comment>
<keyword evidence="2" id="KW-1185">Reference proteome</keyword>
<dbReference type="AlphaFoldDB" id="A0A397VY86"/>
<reference evidence="1 2" key="1">
    <citation type="submission" date="2018-06" db="EMBL/GenBank/DDBJ databases">
        <title>Comparative genomics reveals the genomic features of Rhizophagus irregularis, R. cerebriforme, R. diaphanum and Gigaspora rosea, and their symbiotic lifestyle signature.</title>
        <authorList>
            <person name="Morin E."/>
            <person name="San Clemente H."/>
            <person name="Chen E.C.H."/>
            <person name="De La Providencia I."/>
            <person name="Hainaut M."/>
            <person name="Kuo A."/>
            <person name="Kohler A."/>
            <person name="Murat C."/>
            <person name="Tang N."/>
            <person name="Roy S."/>
            <person name="Loubradou J."/>
            <person name="Henrissat B."/>
            <person name="Grigoriev I.V."/>
            <person name="Corradi N."/>
            <person name="Roux C."/>
            <person name="Martin F.M."/>
        </authorList>
    </citation>
    <scope>NUCLEOTIDE SEQUENCE [LARGE SCALE GENOMIC DNA]</scope>
    <source>
        <strain evidence="1 2">DAOM 194757</strain>
    </source>
</reference>
<dbReference type="OrthoDB" id="10572563at2759"/>
<organism evidence="1 2">
    <name type="scientific">Gigaspora rosea</name>
    <dbReference type="NCBI Taxonomy" id="44941"/>
    <lineage>
        <taxon>Eukaryota</taxon>
        <taxon>Fungi</taxon>
        <taxon>Fungi incertae sedis</taxon>
        <taxon>Mucoromycota</taxon>
        <taxon>Glomeromycotina</taxon>
        <taxon>Glomeromycetes</taxon>
        <taxon>Diversisporales</taxon>
        <taxon>Gigasporaceae</taxon>
        <taxon>Gigaspora</taxon>
    </lineage>
</organism>
<sequence length="131" mass="15480">MTIIICHQRYIYVGILSFEDLDDSSTFDIMLAASKYPNVIFGSEYFKLIPENALVSILERDDLKMKKWKFGIRLLNIDTLQHCLPHIRYFHISGDDVVKNIRPYKRILEKDLWKDLSNRLMTPNCPTQFPQ</sequence>
<accession>A0A397VY86</accession>
<proteinExistence type="predicted"/>
<evidence type="ECO:0000313" key="1">
    <source>
        <dbReference type="EMBL" id="RIB26791.1"/>
    </source>
</evidence>
<evidence type="ECO:0000313" key="2">
    <source>
        <dbReference type="Proteomes" id="UP000266673"/>
    </source>
</evidence>
<dbReference type="EMBL" id="QKWP01000123">
    <property type="protein sequence ID" value="RIB26791.1"/>
    <property type="molecule type" value="Genomic_DNA"/>
</dbReference>
<gene>
    <name evidence="1" type="ORF">C2G38_2240562</name>
</gene>
<dbReference type="Proteomes" id="UP000266673">
    <property type="component" value="Unassembled WGS sequence"/>
</dbReference>